<dbReference type="PATRIC" id="fig|1310607.3.peg.3717"/>
<dbReference type="AlphaFoldDB" id="A0A009Q4N5"/>
<reference evidence="1 2" key="1">
    <citation type="submission" date="2014-02" db="EMBL/GenBank/DDBJ databases">
        <title>Comparative genomics and transcriptomics to identify genetic mechanisms underlying the emergence of carbapenem resistant Acinetobacter baumannii (CRAb).</title>
        <authorList>
            <person name="Harris A.D."/>
            <person name="Johnson K.J."/>
            <person name="George J."/>
            <person name="Shefchek K."/>
            <person name="Daugherty S.C."/>
            <person name="Parankush S."/>
            <person name="Sadzewicz L."/>
            <person name="Tallon L."/>
            <person name="Sengamalay N."/>
            <person name="Hazen T.H."/>
            <person name="Rasko D.A."/>
        </authorList>
    </citation>
    <scope>NUCLEOTIDE SEQUENCE [LARGE SCALE GENOMIC DNA]</scope>
    <source>
        <strain evidence="1 2">625974</strain>
    </source>
</reference>
<name>A0A009Q4N5_ACIBA</name>
<dbReference type="RefSeq" id="WP_000742020.1">
    <property type="nucleotide sequence ID" value="NZ_JEXD01000064.1"/>
</dbReference>
<evidence type="ECO:0000313" key="2">
    <source>
        <dbReference type="Proteomes" id="UP000021108"/>
    </source>
</evidence>
<organism evidence="1 2">
    <name type="scientific">Acinetobacter baumannii 625974</name>
    <dbReference type="NCBI Taxonomy" id="1310607"/>
    <lineage>
        <taxon>Bacteria</taxon>
        <taxon>Pseudomonadati</taxon>
        <taxon>Pseudomonadota</taxon>
        <taxon>Gammaproteobacteria</taxon>
        <taxon>Moraxellales</taxon>
        <taxon>Moraxellaceae</taxon>
        <taxon>Acinetobacter</taxon>
        <taxon>Acinetobacter calcoaceticus/baumannii complex</taxon>
    </lineage>
</organism>
<evidence type="ECO:0000313" key="1">
    <source>
        <dbReference type="EMBL" id="EXC04373.1"/>
    </source>
</evidence>
<dbReference type="EMBL" id="JEXD01000064">
    <property type="protein sequence ID" value="EXC04373.1"/>
    <property type="molecule type" value="Genomic_DNA"/>
</dbReference>
<gene>
    <name evidence="1" type="ORF">J506_3848</name>
</gene>
<protein>
    <submittedName>
        <fullName evidence="1">Putative sinR-like protein</fullName>
    </submittedName>
</protein>
<sequence>MAAYSITYDLHKIKNYTRLQEGIDALSGTVWVKPTLSQFIVKTTYTSSQIRDFLKSYVDHDDTIFVAKIDLNDWASYNVEQKLVDPLKTTFF</sequence>
<comment type="caution">
    <text evidence="1">The sequence shown here is derived from an EMBL/GenBank/DDBJ whole genome shotgun (WGS) entry which is preliminary data.</text>
</comment>
<proteinExistence type="predicted"/>
<dbReference type="Proteomes" id="UP000021108">
    <property type="component" value="Unassembled WGS sequence"/>
</dbReference>
<accession>A0A009Q4N5</accession>